<dbReference type="InterPro" id="IPR016024">
    <property type="entry name" value="ARM-type_fold"/>
</dbReference>
<dbReference type="STRING" id="767452.AVL62_16270"/>
<comment type="function">
    <text evidence="1">Catalyzes the hydroxylation of the N(6)-(4-aminobutyl)-L-lysine intermediate produced by deoxyhypusine synthase/DHPS on a critical lysine of the eukaryotic translation initiation factor 5A/eIF-5A. This is the second step of the post-translational modification of that lysine into an unusual amino acid residue named hypusine. Hypusination is unique to mature eIF-5A factor and is essential for its function.</text>
</comment>
<dbReference type="EMBL" id="LQBL01000014">
    <property type="protein sequence ID" value="KUG56327.1"/>
    <property type="molecule type" value="Genomic_DNA"/>
</dbReference>
<dbReference type="SMART" id="SM00567">
    <property type="entry name" value="EZ_HEAT"/>
    <property type="match status" value="3"/>
</dbReference>
<gene>
    <name evidence="2" type="ORF">AVL62_16270</name>
</gene>
<dbReference type="Pfam" id="PF13646">
    <property type="entry name" value="HEAT_2"/>
    <property type="match status" value="2"/>
</dbReference>
<dbReference type="SUPFAM" id="SSF48371">
    <property type="entry name" value="ARM repeat"/>
    <property type="match status" value="1"/>
</dbReference>
<dbReference type="InterPro" id="IPR004155">
    <property type="entry name" value="PBS_lyase_HEAT"/>
</dbReference>
<dbReference type="Gene3D" id="1.25.10.10">
    <property type="entry name" value="Leucine-rich Repeat Variant"/>
    <property type="match status" value="1"/>
</dbReference>
<dbReference type="GO" id="GO:0016491">
    <property type="term" value="F:oxidoreductase activity"/>
    <property type="evidence" value="ECO:0007669"/>
    <property type="project" value="TreeGrafter"/>
</dbReference>
<dbReference type="Proteomes" id="UP000054837">
    <property type="component" value="Unassembled WGS sequence"/>
</dbReference>
<name>A0A0W8I965_9MICO</name>
<reference evidence="2 3" key="1">
    <citation type="submission" date="2015-12" db="EMBL/GenBank/DDBJ databases">
        <title>Serinicoccus chungangenesis strain CD08_5 genome sequencing and assembly.</title>
        <authorList>
            <person name="Chander A.M."/>
            <person name="Kaur G."/>
            <person name="Nair G.R."/>
            <person name="Dhawan D.K."/>
            <person name="Kochhar R.K."/>
            <person name="Mayilraj S."/>
            <person name="Bhadada S.K."/>
        </authorList>
    </citation>
    <scope>NUCLEOTIDE SEQUENCE [LARGE SCALE GENOMIC DNA]</scope>
    <source>
        <strain evidence="2 3">CD08_5</strain>
    </source>
</reference>
<evidence type="ECO:0000313" key="2">
    <source>
        <dbReference type="EMBL" id="KUG56327.1"/>
    </source>
</evidence>
<sequence length="150" mass="15858">MVAGFIDDVDTRVADKARWALARIADPSVIPILVDRLGDTDQTARDAMTTALSQFGAPAVPTIGTALRTAEDPSVRAHAADVLCFIGAPGAHEAAPALADALHDDHPDVRLAATLALRELTDYPAAREALREVSLSSDDPRVRTVARLSL</sequence>
<evidence type="ECO:0000256" key="1">
    <source>
        <dbReference type="ARBA" id="ARBA00045876"/>
    </source>
</evidence>
<dbReference type="PANTHER" id="PTHR12697:SF5">
    <property type="entry name" value="DEOXYHYPUSINE HYDROXYLASE"/>
    <property type="match status" value="1"/>
</dbReference>
<dbReference type="AlphaFoldDB" id="A0A0W8I965"/>
<keyword evidence="3" id="KW-1185">Reference proteome</keyword>
<dbReference type="InterPro" id="IPR011989">
    <property type="entry name" value="ARM-like"/>
</dbReference>
<organism evidence="2 3">
    <name type="scientific">Serinicoccus chungangensis</name>
    <dbReference type="NCBI Taxonomy" id="767452"/>
    <lineage>
        <taxon>Bacteria</taxon>
        <taxon>Bacillati</taxon>
        <taxon>Actinomycetota</taxon>
        <taxon>Actinomycetes</taxon>
        <taxon>Micrococcales</taxon>
        <taxon>Ornithinimicrobiaceae</taxon>
        <taxon>Serinicoccus</taxon>
    </lineage>
</organism>
<evidence type="ECO:0008006" key="4">
    <source>
        <dbReference type="Google" id="ProtNLM"/>
    </source>
</evidence>
<dbReference type="InterPro" id="IPR021133">
    <property type="entry name" value="HEAT_type_2"/>
</dbReference>
<dbReference type="PANTHER" id="PTHR12697">
    <property type="entry name" value="PBS LYASE HEAT-LIKE PROTEIN"/>
    <property type="match status" value="1"/>
</dbReference>
<evidence type="ECO:0000313" key="3">
    <source>
        <dbReference type="Proteomes" id="UP000054837"/>
    </source>
</evidence>
<proteinExistence type="predicted"/>
<protein>
    <recommendedName>
        <fullName evidence="4">PBS lyase</fullName>
    </recommendedName>
</protein>
<comment type="caution">
    <text evidence="2">The sequence shown here is derived from an EMBL/GenBank/DDBJ whole genome shotgun (WGS) entry which is preliminary data.</text>
</comment>
<accession>A0A0W8I965</accession>
<dbReference type="PROSITE" id="PS50077">
    <property type="entry name" value="HEAT_REPEAT"/>
    <property type="match status" value="1"/>
</dbReference>